<organism evidence="1 2">
    <name type="scientific">Limnoraphis robusta CS-951</name>
    <dbReference type="NCBI Taxonomy" id="1637645"/>
    <lineage>
        <taxon>Bacteria</taxon>
        <taxon>Bacillati</taxon>
        <taxon>Cyanobacteriota</taxon>
        <taxon>Cyanophyceae</taxon>
        <taxon>Oscillatoriophycideae</taxon>
        <taxon>Oscillatoriales</taxon>
        <taxon>Sirenicapillariaceae</taxon>
        <taxon>Limnoraphis</taxon>
    </lineage>
</organism>
<dbReference type="EMBL" id="LATL02000272">
    <property type="protein sequence ID" value="KMW70071.1"/>
    <property type="molecule type" value="Genomic_DNA"/>
</dbReference>
<reference evidence="1 2" key="1">
    <citation type="submission" date="2015-06" db="EMBL/GenBank/DDBJ databases">
        <title>Draft genome assembly of filamentous brackish cyanobacterium Limnoraphis robusta strain CS-951.</title>
        <authorList>
            <person name="Willis A."/>
            <person name="Parks M."/>
            <person name="Burford M.A."/>
        </authorList>
    </citation>
    <scope>NUCLEOTIDE SEQUENCE [LARGE SCALE GENOMIC DNA]</scope>
    <source>
        <strain evidence="1 2">CS-951</strain>
    </source>
</reference>
<evidence type="ECO:0000313" key="2">
    <source>
        <dbReference type="Proteomes" id="UP000033607"/>
    </source>
</evidence>
<dbReference type="Proteomes" id="UP000033607">
    <property type="component" value="Unassembled WGS sequence"/>
</dbReference>
<protein>
    <submittedName>
        <fullName evidence="1">Uncharacterized protein</fullName>
    </submittedName>
</protein>
<name>A0A0J9EVL2_9CYAN</name>
<gene>
    <name evidence="1" type="ORF">WN50_38090</name>
</gene>
<accession>A0A0J9EVL2</accession>
<feature type="non-terminal residue" evidence="1">
    <location>
        <position position="177"/>
    </location>
</feature>
<comment type="caution">
    <text evidence="1">The sequence shown here is derived from an EMBL/GenBank/DDBJ whole genome shotgun (WGS) entry which is preliminary data.</text>
</comment>
<evidence type="ECO:0000313" key="1">
    <source>
        <dbReference type="EMBL" id="KMW70071.1"/>
    </source>
</evidence>
<dbReference type="AlphaFoldDB" id="A0A0J9EVL2"/>
<dbReference type="RefSeq" id="WP_049560887.1">
    <property type="nucleotide sequence ID" value="NZ_LATL02000272.1"/>
</dbReference>
<proteinExistence type="predicted"/>
<sequence>MINFKLLDLQVNEKYSFVGIQKEGENLVFHLPKGFDYNDPSLKNLDTFDQKRDLFFLFYRLFRRFKEICLEREVFSNRLNDRDGTFTDNRGADNFTDSEGNENIFYSKIDVLDKLLDLYDELKILSMVSRLGKSKDIDYSQIHRFLHNGIFLENNAVYIDHVSLPRSEVHYDQSDII</sequence>